<evidence type="ECO:0000256" key="1">
    <source>
        <dbReference type="ARBA" id="ARBA00023015"/>
    </source>
</evidence>
<evidence type="ECO:0000256" key="2">
    <source>
        <dbReference type="ARBA" id="ARBA00023125"/>
    </source>
</evidence>
<dbReference type="GO" id="GO:0000976">
    <property type="term" value="F:transcription cis-regulatory region binding"/>
    <property type="evidence" value="ECO:0007669"/>
    <property type="project" value="TreeGrafter"/>
</dbReference>
<dbReference type="InterPro" id="IPR036271">
    <property type="entry name" value="Tet_transcr_reg_TetR-rel_C_sf"/>
</dbReference>
<name>A0A9W6QVC7_9PSEU</name>
<evidence type="ECO:0000256" key="4">
    <source>
        <dbReference type="PROSITE-ProRule" id="PRU00335"/>
    </source>
</evidence>
<evidence type="ECO:0000259" key="5">
    <source>
        <dbReference type="PROSITE" id="PS50977"/>
    </source>
</evidence>
<proteinExistence type="predicted"/>
<keyword evidence="7" id="KW-1185">Reference proteome</keyword>
<reference evidence="6" key="1">
    <citation type="submission" date="2023-03" db="EMBL/GenBank/DDBJ databases">
        <title>Amycolatopsis taiwanensis NBRC 103393.</title>
        <authorList>
            <person name="Ichikawa N."/>
            <person name="Sato H."/>
            <person name="Tonouchi N."/>
        </authorList>
    </citation>
    <scope>NUCLEOTIDE SEQUENCE</scope>
    <source>
        <strain evidence="6">NBRC 103393</strain>
    </source>
</reference>
<evidence type="ECO:0000313" key="7">
    <source>
        <dbReference type="Proteomes" id="UP001165136"/>
    </source>
</evidence>
<evidence type="ECO:0000313" key="6">
    <source>
        <dbReference type="EMBL" id="GLY64259.1"/>
    </source>
</evidence>
<dbReference type="InterPro" id="IPR001647">
    <property type="entry name" value="HTH_TetR"/>
</dbReference>
<dbReference type="Pfam" id="PF00440">
    <property type="entry name" value="TetR_N"/>
    <property type="match status" value="1"/>
</dbReference>
<dbReference type="GO" id="GO:0003700">
    <property type="term" value="F:DNA-binding transcription factor activity"/>
    <property type="evidence" value="ECO:0007669"/>
    <property type="project" value="TreeGrafter"/>
</dbReference>
<gene>
    <name evidence="6" type="ORF">Atai01_08780</name>
</gene>
<dbReference type="SUPFAM" id="SSF46689">
    <property type="entry name" value="Homeodomain-like"/>
    <property type="match status" value="1"/>
</dbReference>
<sequence length="209" mass="22713">MPELTAPRRRRRRTDAERSANAILHAAVEILATQPNASVEDIATAAGVSRQTVYAHFKTREALINAVIDAITREAVAEMDAARLDEGPAAEALLRLLDASWRTLRRYPLILGVATQSADAEADHHRHRAVADHLDRVLTRGRQSGEFAGDLNARWLGTAIISLGHAAGDAVRTEQLPLDEATTALARSVLRICGVNPRTITKLVDATPR</sequence>
<dbReference type="InterPro" id="IPR009057">
    <property type="entry name" value="Homeodomain-like_sf"/>
</dbReference>
<dbReference type="RefSeq" id="WP_043841925.1">
    <property type="nucleotide sequence ID" value="NZ_BSTI01000002.1"/>
</dbReference>
<organism evidence="6 7">
    <name type="scientific">Amycolatopsis taiwanensis</name>
    <dbReference type="NCBI Taxonomy" id="342230"/>
    <lineage>
        <taxon>Bacteria</taxon>
        <taxon>Bacillati</taxon>
        <taxon>Actinomycetota</taxon>
        <taxon>Actinomycetes</taxon>
        <taxon>Pseudonocardiales</taxon>
        <taxon>Pseudonocardiaceae</taxon>
        <taxon>Amycolatopsis</taxon>
    </lineage>
</organism>
<evidence type="ECO:0000256" key="3">
    <source>
        <dbReference type="ARBA" id="ARBA00023163"/>
    </source>
</evidence>
<dbReference type="EMBL" id="BSTI01000002">
    <property type="protein sequence ID" value="GLY64259.1"/>
    <property type="molecule type" value="Genomic_DNA"/>
</dbReference>
<dbReference type="PANTHER" id="PTHR30055:SF234">
    <property type="entry name" value="HTH-TYPE TRANSCRIPTIONAL REGULATOR BETI"/>
    <property type="match status" value="1"/>
</dbReference>
<dbReference type="PROSITE" id="PS50977">
    <property type="entry name" value="HTH_TETR_2"/>
    <property type="match status" value="1"/>
</dbReference>
<feature type="domain" description="HTH tetR-type" evidence="5">
    <location>
        <begin position="17"/>
        <end position="75"/>
    </location>
</feature>
<dbReference type="AlphaFoldDB" id="A0A9W6QVC7"/>
<dbReference type="SUPFAM" id="SSF48498">
    <property type="entry name" value="Tetracyclin repressor-like, C-terminal domain"/>
    <property type="match status" value="1"/>
</dbReference>
<dbReference type="InterPro" id="IPR050109">
    <property type="entry name" value="HTH-type_TetR-like_transc_reg"/>
</dbReference>
<comment type="caution">
    <text evidence="6">The sequence shown here is derived from an EMBL/GenBank/DDBJ whole genome shotgun (WGS) entry which is preliminary data.</text>
</comment>
<dbReference type="PANTHER" id="PTHR30055">
    <property type="entry name" value="HTH-TYPE TRANSCRIPTIONAL REGULATOR RUTR"/>
    <property type="match status" value="1"/>
</dbReference>
<dbReference type="Gene3D" id="1.10.357.10">
    <property type="entry name" value="Tetracycline Repressor, domain 2"/>
    <property type="match status" value="1"/>
</dbReference>
<keyword evidence="2 4" id="KW-0238">DNA-binding</keyword>
<keyword evidence="1" id="KW-0805">Transcription regulation</keyword>
<keyword evidence="3" id="KW-0804">Transcription</keyword>
<protein>
    <submittedName>
        <fullName evidence="6">TetR family transcriptional regulator</fullName>
    </submittedName>
</protein>
<accession>A0A9W6QVC7</accession>
<dbReference type="Proteomes" id="UP001165136">
    <property type="component" value="Unassembled WGS sequence"/>
</dbReference>
<feature type="DNA-binding region" description="H-T-H motif" evidence="4">
    <location>
        <begin position="38"/>
        <end position="57"/>
    </location>
</feature>